<keyword evidence="4" id="KW-1185">Reference proteome</keyword>
<proteinExistence type="predicted"/>
<dbReference type="PROSITE" id="PS51257">
    <property type="entry name" value="PROKAR_LIPOPROTEIN"/>
    <property type="match status" value="1"/>
</dbReference>
<keyword evidence="2" id="KW-0472">Membrane</keyword>
<name>A0A0R3DEW6_9BRAD</name>
<dbReference type="AlphaFoldDB" id="A0A0R3DEW6"/>
<accession>A0A0R3DEW6</accession>
<sequence>MVDKAVFSAIPMEHRMNRDVPYAIIFVIAMACVGVVLMLWAMEGTSGGRRWEHQASDTPRSAYAQPDASPVPAAPEPTNDTRAYSTRGSSGPPK</sequence>
<evidence type="ECO:0000313" key="4">
    <source>
        <dbReference type="Proteomes" id="UP000051936"/>
    </source>
</evidence>
<feature type="transmembrane region" description="Helical" evidence="2">
    <location>
        <begin position="20"/>
        <end position="41"/>
    </location>
</feature>
<feature type="region of interest" description="Disordered" evidence="1">
    <location>
        <begin position="48"/>
        <end position="94"/>
    </location>
</feature>
<dbReference type="EMBL" id="LJYG01000094">
    <property type="protein sequence ID" value="KRQ08321.1"/>
    <property type="molecule type" value="Genomic_DNA"/>
</dbReference>
<dbReference type="Proteomes" id="UP000051936">
    <property type="component" value="Unassembled WGS sequence"/>
</dbReference>
<keyword evidence="2" id="KW-0812">Transmembrane</keyword>
<gene>
    <name evidence="3" type="ORF">AOQ71_22820</name>
</gene>
<protein>
    <submittedName>
        <fullName evidence="3">Uncharacterized protein</fullName>
    </submittedName>
</protein>
<keyword evidence="2" id="KW-1133">Transmembrane helix</keyword>
<comment type="caution">
    <text evidence="3">The sequence shown here is derived from an EMBL/GenBank/DDBJ whole genome shotgun (WGS) entry which is preliminary data.</text>
</comment>
<reference evidence="3 4" key="1">
    <citation type="submission" date="2015-09" db="EMBL/GenBank/DDBJ databases">
        <title>Draft Genome Sequence of Bradyrhizobium manausense Strain BR 3351T, a Novel Symbiotic Nitrogen-Fixing Alphaproteobacterium Isolated from Brazilian Amazon Rain Forest.</title>
        <authorList>
            <person name="De Araujo J.L."/>
            <person name="Zilli J.E."/>
        </authorList>
    </citation>
    <scope>NUCLEOTIDE SEQUENCE [LARGE SCALE GENOMIC DNA]</scope>
    <source>
        <strain evidence="3 4">BR3351</strain>
    </source>
</reference>
<evidence type="ECO:0000256" key="2">
    <source>
        <dbReference type="SAM" id="Phobius"/>
    </source>
</evidence>
<evidence type="ECO:0000313" key="3">
    <source>
        <dbReference type="EMBL" id="KRQ08321.1"/>
    </source>
</evidence>
<feature type="compositionally biased region" description="Polar residues" evidence="1">
    <location>
        <begin position="78"/>
        <end position="94"/>
    </location>
</feature>
<evidence type="ECO:0000256" key="1">
    <source>
        <dbReference type="SAM" id="MobiDB-lite"/>
    </source>
</evidence>
<organism evidence="3 4">
    <name type="scientific">Bradyrhizobium manausense</name>
    <dbReference type="NCBI Taxonomy" id="989370"/>
    <lineage>
        <taxon>Bacteria</taxon>
        <taxon>Pseudomonadati</taxon>
        <taxon>Pseudomonadota</taxon>
        <taxon>Alphaproteobacteria</taxon>
        <taxon>Hyphomicrobiales</taxon>
        <taxon>Nitrobacteraceae</taxon>
        <taxon>Bradyrhizobium</taxon>
    </lineage>
</organism>
<dbReference type="STRING" id="989370.AOQ71_22820"/>